<dbReference type="Proteomes" id="UP000445696">
    <property type="component" value="Unassembled WGS sequence"/>
</dbReference>
<dbReference type="PANTHER" id="PTHR43883:SF1">
    <property type="entry name" value="GLUCONOKINASE"/>
    <property type="match status" value="1"/>
</dbReference>
<protein>
    <submittedName>
        <fullName evidence="2">AAA family ATPase</fullName>
    </submittedName>
</protein>
<evidence type="ECO:0000313" key="3">
    <source>
        <dbReference type="Proteomes" id="UP000445696"/>
    </source>
</evidence>
<name>A0A845MIK3_9PROT</name>
<comment type="caution">
    <text evidence="2">The sequence shown here is derived from an EMBL/GenBank/DDBJ whole genome shotgun (WGS) entry which is preliminary data.</text>
</comment>
<evidence type="ECO:0000313" key="2">
    <source>
        <dbReference type="EMBL" id="MZR23156.1"/>
    </source>
</evidence>
<organism evidence="2 3">
    <name type="scientific">Sneathiella chungangensis</name>
    <dbReference type="NCBI Taxonomy" id="1418234"/>
    <lineage>
        <taxon>Bacteria</taxon>
        <taxon>Pseudomonadati</taxon>
        <taxon>Pseudomonadota</taxon>
        <taxon>Alphaproteobacteria</taxon>
        <taxon>Sneathiellales</taxon>
        <taxon>Sneathiellaceae</taxon>
        <taxon>Sneathiella</taxon>
    </lineage>
</organism>
<gene>
    <name evidence="2" type="ORF">GQF03_12540</name>
</gene>
<dbReference type="InterPro" id="IPR002575">
    <property type="entry name" value="Aminoglycoside_PTrfase"/>
</dbReference>
<dbReference type="InterPro" id="IPR052732">
    <property type="entry name" value="Cell-binding_unc_protein"/>
</dbReference>
<dbReference type="PANTHER" id="PTHR43883">
    <property type="entry name" value="SLR0207 PROTEIN"/>
    <property type="match status" value="1"/>
</dbReference>
<dbReference type="InterPro" id="IPR011009">
    <property type="entry name" value="Kinase-like_dom_sf"/>
</dbReference>
<feature type="domain" description="Aminoglycoside phosphotransferase" evidence="1">
    <location>
        <begin position="123"/>
        <end position="281"/>
    </location>
</feature>
<dbReference type="InterPro" id="IPR027417">
    <property type="entry name" value="P-loop_NTPase"/>
</dbReference>
<accession>A0A845MIK3</accession>
<dbReference type="Pfam" id="PF13671">
    <property type="entry name" value="AAA_33"/>
    <property type="match status" value="1"/>
</dbReference>
<reference evidence="2 3" key="1">
    <citation type="journal article" date="2014" name="Int. J. Syst. Evol. Microbiol.">
        <title>Sneathiella chungangensis sp. nov., isolated from a marine sand, and emended description of the genus Sneathiella.</title>
        <authorList>
            <person name="Siamphan C."/>
            <person name="Kim H."/>
            <person name="Lee J.S."/>
            <person name="Kim W."/>
        </authorList>
    </citation>
    <scope>NUCLEOTIDE SEQUENCE [LARGE SCALE GENOMIC DNA]</scope>
    <source>
        <strain evidence="2 3">KCTC 32476</strain>
    </source>
</reference>
<dbReference type="SUPFAM" id="SSF56112">
    <property type="entry name" value="Protein kinase-like (PK-like)"/>
    <property type="match status" value="1"/>
</dbReference>
<evidence type="ECO:0000259" key="1">
    <source>
        <dbReference type="Pfam" id="PF01636"/>
    </source>
</evidence>
<dbReference type="Gene3D" id="3.40.50.300">
    <property type="entry name" value="P-loop containing nucleotide triphosphate hydrolases"/>
    <property type="match status" value="1"/>
</dbReference>
<dbReference type="SUPFAM" id="SSF52540">
    <property type="entry name" value="P-loop containing nucleoside triphosphate hydrolases"/>
    <property type="match status" value="1"/>
</dbReference>
<dbReference type="AlphaFoldDB" id="A0A845MIK3"/>
<dbReference type="Gene3D" id="3.90.1200.10">
    <property type="match status" value="1"/>
</dbReference>
<keyword evidence="3" id="KW-1185">Reference proteome</keyword>
<proteinExistence type="predicted"/>
<dbReference type="Pfam" id="PF01636">
    <property type="entry name" value="APH"/>
    <property type="match status" value="1"/>
</dbReference>
<dbReference type="EMBL" id="WTVA01000014">
    <property type="protein sequence ID" value="MZR23156.1"/>
    <property type="molecule type" value="Genomic_DNA"/>
</dbReference>
<sequence length="524" mass="58865">MRVMTQKDAAISQEEVISFLKNPDNYPCNPEIIEVHDTHGALVFLAGEDAYKIKKAVKFPYMDFSTLDLRRKFCARELDINQPAAPEIYLGVVAITQEKDGSLAFDGAGQPVEWAVHMKRFEQKNMLDQLPHEAVTDKTLIAKLAGVVFKYHQAAKRVNVSDGPYRVKVLIDELMESFEDAPDIFSKKKVAQFGKLAMQHLANAHYCLRFRGRRGFIRRCHGDLHLRNIVLLDGKPVLFDALEFDENLATTDVLYDLAFLLMDLDQRRMSPSANQLLNRYLYLSGALDDIYGLTAMPLFLSIRAGIRAMVANDHARQVSGKAAEKEQAAAREYFLTAHQYLKAKQPVLIAVGGFSGTGKTTLAARLSGILEHVPGFLHLRSDLERKSLFDVPETERLAPTRYTQETSDQVYARLHHKARIALKSGQRVIVDAVFSKESERALFERLAEEFGIPFVGLWLEAKESLIAERVAARKNDASDATPTVVHQQVNRGAGDINWHRIDASGTEFDSLQQALSILELSKID</sequence>